<dbReference type="EMBL" id="MBDS01000020">
    <property type="protein sequence ID" value="OPB84424.1"/>
    <property type="molecule type" value="Genomic_DNA"/>
</dbReference>
<feature type="region of interest" description="Disordered" evidence="1">
    <location>
        <begin position="29"/>
        <end position="52"/>
    </location>
</feature>
<evidence type="ECO:0000256" key="1">
    <source>
        <dbReference type="SAM" id="MobiDB-lite"/>
    </source>
</evidence>
<comment type="caution">
    <text evidence="2">The sequence shown here is derived from an EMBL/GenBank/DDBJ whole genome shotgun (WGS) entry which is preliminary data.</text>
</comment>
<gene>
    <name evidence="2" type="ORF">BB021_16920</name>
</gene>
<proteinExistence type="predicted"/>
<reference evidence="2 3" key="1">
    <citation type="submission" date="2016-07" db="EMBL/GenBank/DDBJ databases">
        <title>Revisiting the Taxonomy of the Elizabethkingia Genus based on Whole-Genome Sequencing, Optical Mapping, and MALDI-TOF.</title>
        <authorList>
            <person name="Nicholson A.C."/>
        </authorList>
    </citation>
    <scope>NUCLEOTIDE SEQUENCE [LARGE SCALE GENOMIC DNA]</scope>
    <source>
        <strain evidence="2 3">C1558</strain>
    </source>
</reference>
<dbReference type="PROSITE" id="PS51257">
    <property type="entry name" value="PROKAR_LIPOPROTEIN"/>
    <property type="match status" value="1"/>
</dbReference>
<protein>
    <recommendedName>
        <fullName evidence="4">SH3b domain-containing protein</fullName>
    </recommendedName>
</protein>
<accession>A0ABX3N3A5</accession>
<evidence type="ECO:0008006" key="4">
    <source>
        <dbReference type="Google" id="ProtNLM"/>
    </source>
</evidence>
<dbReference type="RefSeq" id="WP_078779783.1">
    <property type="nucleotide sequence ID" value="NZ_MBDS01000020.1"/>
</dbReference>
<sequence length="229" mass="26466">MRKVIFPIILLITALSCENKIVQEESKTTVDTAGIDQPKTAQSSRNTSIDQPKSITDHKYSFVVFIGEDLITKNEKIVVTGVFETSPYLNQDEEYKLLDEAQRKSMINLEIRNMQKRYIRSFNTYTEASQERERLLGINQDNRSVKNTRDNYPVDHMDTAASPSYTVIEPRAYFYKNPNRTSRKNSYLLYGAKIQVIEETNNYVYTIFTNTEGVTSKGWVLKSQLSPLY</sequence>
<evidence type="ECO:0000313" key="2">
    <source>
        <dbReference type="EMBL" id="OPB84424.1"/>
    </source>
</evidence>
<feature type="compositionally biased region" description="Polar residues" evidence="1">
    <location>
        <begin position="39"/>
        <end position="52"/>
    </location>
</feature>
<keyword evidence="3" id="KW-1185">Reference proteome</keyword>
<name>A0ABX3N3A5_9FLAO</name>
<evidence type="ECO:0000313" key="3">
    <source>
        <dbReference type="Proteomes" id="UP000190016"/>
    </source>
</evidence>
<dbReference type="Proteomes" id="UP000190016">
    <property type="component" value="Unassembled WGS sequence"/>
</dbReference>
<organism evidence="2 3">
    <name type="scientific">Elizabethkingia ursingii</name>
    <dbReference type="NCBI Taxonomy" id="1756150"/>
    <lineage>
        <taxon>Bacteria</taxon>
        <taxon>Pseudomonadati</taxon>
        <taxon>Bacteroidota</taxon>
        <taxon>Flavobacteriia</taxon>
        <taxon>Flavobacteriales</taxon>
        <taxon>Weeksellaceae</taxon>
        <taxon>Elizabethkingia</taxon>
    </lineage>
</organism>